<dbReference type="Pfam" id="PF08281">
    <property type="entry name" value="Sigma70_r4_2"/>
    <property type="match status" value="1"/>
</dbReference>
<evidence type="ECO:0000259" key="6">
    <source>
        <dbReference type="Pfam" id="PF08281"/>
    </source>
</evidence>
<sequence>MVKILQLGGLSLFQSEEALVKACQKGDPKAQRRVYEKYSSRMLGVCFRYVHDDFEAEEIMIEGFVKVFEKIDTFKLEGSFEGWIRRVMVNEALMYLRRTKNAKLEMSYDNILYEPEPEQFSTQLEVDDLMKLIETLPIGYRTVFNLYAIEGYSHAEIAASLGITESTSKSQLSRARVILQNAIAQQKSTVN</sequence>
<dbReference type="RefSeq" id="WP_166551620.1">
    <property type="nucleotide sequence ID" value="NZ_JASHIF010000010.1"/>
</dbReference>
<comment type="similarity">
    <text evidence="1">Belongs to the sigma-70 factor family. ECF subfamily.</text>
</comment>
<reference evidence="7 8" key="1">
    <citation type="submission" date="2023-05" db="EMBL/GenBank/DDBJ databases">
        <title>Novel species of genus Flectobacillus isolated from stream in China.</title>
        <authorList>
            <person name="Lu H."/>
        </authorList>
    </citation>
    <scope>NUCLEOTIDE SEQUENCE [LARGE SCALE GENOMIC DNA]</scope>
    <source>
        <strain evidence="7 8">KCTC 42575</strain>
    </source>
</reference>
<evidence type="ECO:0000256" key="4">
    <source>
        <dbReference type="ARBA" id="ARBA00023163"/>
    </source>
</evidence>
<dbReference type="InterPro" id="IPR014284">
    <property type="entry name" value="RNA_pol_sigma-70_dom"/>
</dbReference>
<dbReference type="InterPro" id="IPR007627">
    <property type="entry name" value="RNA_pol_sigma70_r2"/>
</dbReference>
<evidence type="ECO:0000256" key="2">
    <source>
        <dbReference type="ARBA" id="ARBA00023015"/>
    </source>
</evidence>
<dbReference type="Gene3D" id="1.10.10.10">
    <property type="entry name" value="Winged helix-like DNA-binding domain superfamily/Winged helix DNA-binding domain"/>
    <property type="match status" value="1"/>
</dbReference>
<evidence type="ECO:0000256" key="3">
    <source>
        <dbReference type="ARBA" id="ARBA00023082"/>
    </source>
</evidence>
<dbReference type="SUPFAM" id="SSF88946">
    <property type="entry name" value="Sigma2 domain of RNA polymerase sigma factors"/>
    <property type="match status" value="1"/>
</dbReference>
<keyword evidence="8" id="KW-1185">Reference proteome</keyword>
<dbReference type="CDD" id="cd06171">
    <property type="entry name" value="Sigma70_r4"/>
    <property type="match status" value="1"/>
</dbReference>
<dbReference type="SUPFAM" id="SSF88659">
    <property type="entry name" value="Sigma3 and sigma4 domains of RNA polymerase sigma factors"/>
    <property type="match status" value="1"/>
</dbReference>
<organism evidence="7 8">
    <name type="scientific">Flectobacillus roseus</name>
    <dbReference type="NCBI Taxonomy" id="502259"/>
    <lineage>
        <taxon>Bacteria</taxon>
        <taxon>Pseudomonadati</taxon>
        <taxon>Bacteroidota</taxon>
        <taxon>Cytophagia</taxon>
        <taxon>Cytophagales</taxon>
        <taxon>Flectobacillaceae</taxon>
        <taxon>Flectobacillus</taxon>
    </lineage>
</organism>
<keyword evidence="3" id="KW-0731">Sigma factor</keyword>
<evidence type="ECO:0000259" key="5">
    <source>
        <dbReference type="Pfam" id="PF04542"/>
    </source>
</evidence>
<dbReference type="InterPro" id="IPR036388">
    <property type="entry name" value="WH-like_DNA-bd_sf"/>
</dbReference>
<dbReference type="Pfam" id="PF04542">
    <property type="entry name" value="Sigma70_r2"/>
    <property type="match status" value="1"/>
</dbReference>
<evidence type="ECO:0000313" key="7">
    <source>
        <dbReference type="EMBL" id="MDI9860317.1"/>
    </source>
</evidence>
<accession>A0ABT6Y9R1</accession>
<dbReference type="PANTHER" id="PTHR43133:SF46">
    <property type="entry name" value="RNA POLYMERASE SIGMA-70 FACTOR ECF SUBFAMILY"/>
    <property type="match status" value="1"/>
</dbReference>
<dbReference type="InterPro" id="IPR013325">
    <property type="entry name" value="RNA_pol_sigma_r2"/>
</dbReference>
<dbReference type="InterPro" id="IPR039425">
    <property type="entry name" value="RNA_pol_sigma-70-like"/>
</dbReference>
<feature type="domain" description="RNA polymerase sigma-70 region 2" evidence="5">
    <location>
        <begin position="35"/>
        <end position="100"/>
    </location>
</feature>
<gene>
    <name evidence="7" type="ORF">QM524_13955</name>
</gene>
<dbReference type="NCBIfam" id="TIGR02937">
    <property type="entry name" value="sigma70-ECF"/>
    <property type="match status" value="1"/>
</dbReference>
<dbReference type="Gene3D" id="1.10.1740.10">
    <property type="match status" value="1"/>
</dbReference>
<protein>
    <submittedName>
        <fullName evidence="7">Sigma-70 family RNA polymerase sigma factor</fullName>
    </submittedName>
</protein>
<keyword evidence="2" id="KW-0805">Transcription regulation</keyword>
<proteinExistence type="inferred from homology"/>
<dbReference type="InterPro" id="IPR013249">
    <property type="entry name" value="RNA_pol_sigma70_r4_t2"/>
</dbReference>
<comment type="caution">
    <text evidence="7">The sequence shown here is derived from an EMBL/GenBank/DDBJ whole genome shotgun (WGS) entry which is preliminary data.</text>
</comment>
<feature type="domain" description="RNA polymerase sigma factor 70 region 4 type 2" evidence="6">
    <location>
        <begin position="128"/>
        <end position="177"/>
    </location>
</feature>
<dbReference type="InterPro" id="IPR013324">
    <property type="entry name" value="RNA_pol_sigma_r3/r4-like"/>
</dbReference>
<name>A0ABT6Y9R1_9BACT</name>
<evidence type="ECO:0000256" key="1">
    <source>
        <dbReference type="ARBA" id="ARBA00010641"/>
    </source>
</evidence>
<keyword evidence="4" id="KW-0804">Transcription</keyword>
<dbReference type="EMBL" id="JASHIF010000010">
    <property type="protein sequence ID" value="MDI9860317.1"/>
    <property type="molecule type" value="Genomic_DNA"/>
</dbReference>
<dbReference type="PANTHER" id="PTHR43133">
    <property type="entry name" value="RNA POLYMERASE ECF-TYPE SIGMA FACTO"/>
    <property type="match status" value="1"/>
</dbReference>
<evidence type="ECO:0000313" key="8">
    <source>
        <dbReference type="Proteomes" id="UP001236507"/>
    </source>
</evidence>
<dbReference type="Proteomes" id="UP001236507">
    <property type="component" value="Unassembled WGS sequence"/>
</dbReference>